<reference evidence="2" key="1">
    <citation type="submission" date="2020-05" db="EMBL/GenBank/DDBJ databases">
        <authorList>
            <person name="Chiriac C."/>
            <person name="Salcher M."/>
            <person name="Ghai R."/>
            <person name="Kavagutti S V."/>
        </authorList>
    </citation>
    <scope>NUCLEOTIDE SEQUENCE</scope>
</reference>
<protein>
    <submittedName>
        <fullName evidence="2">Unannotated protein</fullName>
    </submittedName>
</protein>
<sequence length="235" mass="22711">MHGGWHTVGWPARRMGDTGVVTSSAAASTAGPAPAAVSATPEQARRSWPWSALQGVVLVVLAVVAVVVADTGVRLLLAALGVLGLVRGVALLRSARAGLVERSAAVAGAGAAWFGAVAVGLAFFPPAVAAWTCVVVLAGVLVALVVRAEPARRVRAALAVGLAVVALAAGTVLAGPTWLAAASVLAVSVAVLAAGVMSVTGALALRRVAAQPAPVTAGCGGCACGAGGCGGLQRG</sequence>
<dbReference type="AlphaFoldDB" id="A0A6J7G2F4"/>
<feature type="transmembrane region" description="Helical" evidence="1">
    <location>
        <begin position="75"/>
        <end position="92"/>
    </location>
</feature>
<evidence type="ECO:0000313" key="2">
    <source>
        <dbReference type="EMBL" id="CAB4899000.1"/>
    </source>
</evidence>
<proteinExistence type="predicted"/>
<feature type="transmembrane region" description="Helical" evidence="1">
    <location>
        <begin position="158"/>
        <end position="179"/>
    </location>
</feature>
<name>A0A6J7G2F4_9ZZZZ</name>
<feature type="transmembrane region" description="Helical" evidence="1">
    <location>
        <begin position="185"/>
        <end position="205"/>
    </location>
</feature>
<accession>A0A6J7G2F4</accession>
<keyword evidence="1" id="KW-0472">Membrane</keyword>
<feature type="transmembrane region" description="Helical" evidence="1">
    <location>
        <begin position="129"/>
        <end position="146"/>
    </location>
</feature>
<organism evidence="2">
    <name type="scientific">freshwater metagenome</name>
    <dbReference type="NCBI Taxonomy" id="449393"/>
    <lineage>
        <taxon>unclassified sequences</taxon>
        <taxon>metagenomes</taxon>
        <taxon>ecological metagenomes</taxon>
    </lineage>
</organism>
<keyword evidence="1" id="KW-0812">Transmembrane</keyword>
<keyword evidence="1" id="KW-1133">Transmembrane helix</keyword>
<gene>
    <name evidence="2" type="ORF">UFOPK3609_00174</name>
</gene>
<evidence type="ECO:0000256" key="1">
    <source>
        <dbReference type="SAM" id="Phobius"/>
    </source>
</evidence>
<feature type="transmembrane region" description="Helical" evidence="1">
    <location>
        <begin position="50"/>
        <end position="69"/>
    </location>
</feature>
<dbReference type="EMBL" id="CAFBMQ010000008">
    <property type="protein sequence ID" value="CAB4899000.1"/>
    <property type="molecule type" value="Genomic_DNA"/>
</dbReference>
<feature type="transmembrane region" description="Helical" evidence="1">
    <location>
        <begin position="104"/>
        <end position="123"/>
    </location>
</feature>